<dbReference type="Pfam" id="PF00782">
    <property type="entry name" value="DSPc"/>
    <property type="match status" value="1"/>
</dbReference>
<reference evidence="7 8" key="1">
    <citation type="journal article" date="2024" name="Science">
        <title>Giant polyketide synthase enzymes in the biosynthesis of giant marine polyether toxins.</title>
        <authorList>
            <person name="Fallon T.R."/>
            <person name="Shende V.V."/>
            <person name="Wierzbicki I.H."/>
            <person name="Pendleton A.L."/>
            <person name="Watervoot N.F."/>
            <person name="Auber R.P."/>
            <person name="Gonzalez D.J."/>
            <person name="Wisecaver J.H."/>
            <person name="Moore B.S."/>
        </authorList>
    </citation>
    <scope>NUCLEOTIDE SEQUENCE [LARGE SCALE GENOMIC DNA]</scope>
    <source>
        <strain evidence="7 8">12B1</strain>
    </source>
</reference>
<dbReference type="InterPro" id="IPR020422">
    <property type="entry name" value="TYR_PHOSPHATASE_DUAL_dom"/>
</dbReference>
<organism evidence="7 8">
    <name type="scientific">Prymnesium parvum</name>
    <name type="common">Toxic golden alga</name>
    <dbReference type="NCBI Taxonomy" id="97485"/>
    <lineage>
        <taxon>Eukaryota</taxon>
        <taxon>Haptista</taxon>
        <taxon>Haptophyta</taxon>
        <taxon>Prymnesiophyceae</taxon>
        <taxon>Prymnesiales</taxon>
        <taxon>Prymnesiaceae</taxon>
        <taxon>Prymnesium</taxon>
    </lineage>
</organism>
<accession>A0AB34J3H1</accession>
<evidence type="ECO:0000259" key="5">
    <source>
        <dbReference type="PROSITE" id="PS50054"/>
    </source>
</evidence>
<feature type="domain" description="Tyrosine specific protein phosphatases" evidence="6">
    <location>
        <begin position="97"/>
        <end position="169"/>
    </location>
</feature>
<gene>
    <name evidence="7" type="ORF">AB1Y20_007058</name>
</gene>
<dbReference type="GO" id="GO:0005737">
    <property type="term" value="C:cytoplasm"/>
    <property type="evidence" value="ECO:0007669"/>
    <property type="project" value="TreeGrafter"/>
</dbReference>
<evidence type="ECO:0000256" key="3">
    <source>
        <dbReference type="ARBA" id="ARBA00022801"/>
    </source>
</evidence>
<dbReference type="SUPFAM" id="SSF52799">
    <property type="entry name" value="(Phosphotyrosine protein) phosphatases II"/>
    <property type="match status" value="1"/>
</dbReference>
<dbReference type="InterPro" id="IPR016130">
    <property type="entry name" value="Tyr_Pase_AS"/>
</dbReference>
<evidence type="ECO:0000256" key="1">
    <source>
        <dbReference type="ARBA" id="ARBA00008601"/>
    </source>
</evidence>
<sequence>MEDEATALLRSSLRAADHAPDSQSHASAEELVFHVDDRLYLGTEHGAASQAAFDVLRVGLVINLTSGGGKVANHFAAEAKYINYELADHPGENILTRGIREGTQELREWLADGTRTRPAALVHCVAGLSRSATVVVAWMMSSREMSLLEAVTHVTERRGRRLRINPSFWMALALWERELRSLPTGTPPSFDFTPCWVEHFGELGFPRELIEHALVKVGDWVDFESAFEALLMGENA</sequence>
<dbReference type="PROSITE" id="PS00383">
    <property type="entry name" value="TYR_PHOSPHATASE_1"/>
    <property type="match status" value="1"/>
</dbReference>
<name>A0AB34J3H1_PRYPA</name>
<evidence type="ECO:0000313" key="7">
    <source>
        <dbReference type="EMBL" id="KAL1510772.1"/>
    </source>
</evidence>
<evidence type="ECO:0000313" key="8">
    <source>
        <dbReference type="Proteomes" id="UP001515480"/>
    </source>
</evidence>
<dbReference type="InterPro" id="IPR029021">
    <property type="entry name" value="Prot-tyrosine_phosphatase-like"/>
</dbReference>
<dbReference type="InterPro" id="IPR000387">
    <property type="entry name" value="Tyr_Pase_dom"/>
</dbReference>
<keyword evidence="8" id="KW-1185">Reference proteome</keyword>
<dbReference type="GO" id="GO:0004725">
    <property type="term" value="F:protein tyrosine phosphatase activity"/>
    <property type="evidence" value="ECO:0007669"/>
    <property type="project" value="UniProtKB-EC"/>
</dbReference>
<evidence type="ECO:0000256" key="2">
    <source>
        <dbReference type="ARBA" id="ARBA00013064"/>
    </source>
</evidence>
<keyword evidence="4" id="KW-0904">Protein phosphatase</keyword>
<dbReference type="EMBL" id="JBGBPQ010000015">
    <property type="protein sequence ID" value="KAL1510772.1"/>
    <property type="molecule type" value="Genomic_DNA"/>
</dbReference>
<dbReference type="PROSITE" id="PS50056">
    <property type="entry name" value="TYR_PHOSPHATASE_2"/>
    <property type="match status" value="1"/>
</dbReference>
<protein>
    <recommendedName>
        <fullName evidence="2">protein-tyrosine-phosphatase</fullName>
        <ecNumber evidence="2">3.1.3.48</ecNumber>
    </recommendedName>
</protein>
<dbReference type="EC" id="3.1.3.48" evidence="2"/>
<evidence type="ECO:0000256" key="4">
    <source>
        <dbReference type="ARBA" id="ARBA00022912"/>
    </source>
</evidence>
<dbReference type="Proteomes" id="UP001515480">
    <property type="component" value="Unassembled WGS sequence"/>
</dbReference>
<dbReference type="CDD" id="cd14498">
    <property type="entry name" value="DSP"/>
    <property type="match status" value="1"/>
</dbReference>
<dbReference type="PANTHER" id="PTHR10159">
    <property type="entry name" value="DUAL SPECIFICITY PROTEIN PHOSPHATASE"/>
    <property type="match status" value="1"/>
</dbReference>
<dbReference type="GO" id="GO:0043409">
    <property type="term" value="P:negative regulation of MAPK cascade"/>
    <property type="evidence" value="ECO:0007669"/>
    <property type="project" value="TreeGrafter"/>
</dbReference>
<dbReference type="Gene3D" id="3.90.190.10">
    <property type="entry name" value="Protein tyrosine phosphatase superfamily"/>
    <property type="match status" value="1"/>
</dbReference>
<dbReference type="PROSITE" id="PS50054">
    <property type="entry name" value="TYR_PHOSPHATASE_DUAL"/>
    <property type="match status" value="1"/>
</dbReference>
<dbReference type="PANTHER" id="PTHR10159:SF519">
    <property type="entry name" value="DUAL SPECIFICITY PROTEIN PHOSPHATASE MPK3"/>
    <property type="match status" value="1"/>
</dbReference>
<comment type="caution">
    <text evidence="7">The sequence shown here is derived from an EMBL/GenBank/DDBJ whole genome shotgun (WGS) entry which is preliminary data.</text>
</comment>
<dbReference type="InterPro" id="IPR000340">
    <property type="entry name" value="Dual-sp_phosphatase_cat-dom"/>
</dbReference>
<feature type="domain" description="Tyrosine-protein phosphatase" evidence="5">
    <location>
        <begin position="30"/>
        <end position="181"/>
    </location>
</feature>
<comment type="similarity">
    <text evidence="1">Belongs to the protein-tyrosine phosphatase family. Non-receptor class dual specificity subfamily.</text>
</comment>
<keyword evidence="3" id="KW-0378">Hydrolase</keyword>
<proteinExistence type="inferred from homology"/>
<dbReference type="SMART" id="SM00195">
    <property type="entry name" value="DSPc"/>
    <property type="match status" value="1"/>
</dbReference>
<dbReference type="AlphaFoldDB" id="A0AB34J3H1"/>
<evidence type="ECO:0000259" key="6">
    <source>
        <dbReference type="PROSITE" id="PS50056"/>
    </source>
</evidence>